<name>A0A9X1M3A4_9MICC</name>
<feature type="region of interest" description="Disordered" evidence="1">
    <location>
        <begin position="78"/>
        <end position="105"/>
    </location>
</feature>
<evidence type="ECO:0000256" key="1">
    <source>
        <dbReference type="SAM" id="MobiDB-lite"/>
    </source>
</evidence>
<gene>
    <name evidence="2" type="ORF">LJ751_12150</name>
</gene>
<dbReference type="RefSeq" id="WP_227908371.1">
    <property type="nucleotide sequence ID" value="NZ_CP095461.1"/>
</dbReference>
<protein>
    <submittedName>
        <fullName evidence="2">Uncharacterized protein</fullName>
    </submittedName>
</protein>
<evidence type="ECO:0000313" key="3">
    <source>
        <dbReference type="Proteomes" id="UP001139264"/>
    </source>
</evidence>
<comment type="caution">
    <text evidence="2">The sequence shown here is derived from an EMBL/GenBank/DDBJ whole genome shotgun (WGS) entry which is preliminary data.</text>
</comment>
<sequence>MQPNEPGLFDLEDEAAPQAFEEPAITDQQIASIRQAFEEAGITSMEQRQQLIESCVVRPVARLRELQARDVRRILQRISDQQQSKGPVTGSAWDNRDEDTWIDKL</sequence>
<dbReference type="EMBL" id="JAJFZP010000010">
    <property type="protein sequence ID" value="MCC3270095.1"/>
    <property type="molecule type" value="Genomic_DNA"/>
</dbReference>
<evidence type="ECO:0000313" key="2">
    <source>
        <dbReference type="EMBL" id="MCC3270095.1"/>
    </source>
</evidence>
<reference evidence="2" key="1">
    <citation type="submission" date="2021-10" db="EMBL/GenBank/DDBJ databases">
        <title>Novel species in genus Arthrobacter.</title>
        <authorList>
            <person name="Liu Y."/>
        </authorList>
    </citation>
    <scope>NUCLEOTIDE SEQUENCE</scope>
    <source>
        <strain evidence="2">Zg-Y809</strain>
    </source>
</reference>
<dbReference type="AlphaFoldDB" id="A0A9X1M3A4"/>
<accession>A0A9X1M3A4</accession>
<proteinExistence type="predicted"/>
<dbReference type="Proteomes" id="UP001139264">
    <property type="component" value="Unassembled WGS sequence"/>
</dbReference>
<feature type="compositionally biased region" description="Basic and acidic residues" evidence="1">
    <location>
        <begin position="94"/>
        <end position="105"/>
    </location>
</feature>
<organism evidence="2 3">
    <name type="scientific">Arthrobacter gengyunqii</name>
    <dbReference type="NCBI Taxonomy" id="2886940"/>
    <lineage>
        <taxon>Bacteria</taxon>
        <taxon>Bacillati</taxon>
        <taxon>Actinomycetota</taxon>
        <taxon>Actinomycetes</taxon>
        <taxon>Micrococcales</taxon>
        <taxon>Micrococcaceae</taxon>
        <taxon>Arthrobacter</taxon>
    </lineage>
</organism>